<protein>
    <submittedName>
        <fullName evidence="1">Uncharacterized protein</fullName>
    </submittedName>
</protein>
<evidence type="ECO:0000313" key="1">
    <source>
        <dbReference type="EMBL" id="KAJ9650243.1"/>
    </source>
</evidence>
<proteinExistence type="predicted"/>
<reference evidence="1" key="1">
    <citation type="submission" date="2022-10" db="EMBL/GenBank/DDBJ databases">
        <title>Culturing micro-colonial fungi from biological soil crusts in the Mojave desert and describing Neophaeococcomyces mojavensis, and introducing the new genera and species Taxawa tesnikishii.</title>
        <authorList>
            <person name="Kurbessoian T."/>
            <person name="Stajich J.E."/>
        </authorList>
    </citation>
    <scope>NUCLEOTIDE SEQUENCE</scope>
    <source>
        <strain evidence="1">JES_112</strain>
    </source>
</reference>
<name>A0ACC2ZS56_9EURO</name>
<organism evidence="1 2">
    <name type="scientific">Neophaeococcomyces mojaviensis</name>
    <dbReference type="NCBI Taxonomy" id="3383035"/>
    <lineage>
        <taxon>Eukaryota</taxon>
        <taxon>Fungi</taxon>
        <taxon>Dikarya</taxon>
        <taxon>Ascomycota</taxon>
        <taxon>Pezizomycotina</taxon>
        <taxon>Eurotiomycetes</taxon>
        <taxon>Chaetothyriomycetidae</taxon>
        <taxon>Chaetothyriales</taxon>
        <taxon>Chaetothyriales incertae sedis</taxon>
        <taxon>Neophaeococcomyces</taxon>
    </lineage>
</organism>
<comment type="caution">
    <text evidence="1">The sequence shown here is derived from an EMBL/GenBank/DDBJ whole genome shotgun (WGS) entry which is preliminary data.</text>
</comment>
<gene>
    <name evidence="1" type="ORF">H2198_010445</name>
</gene>
<keyword evidence="2" id="KW-1185">Reference proteome</keyword>
<sequence>MANMDLSSEELNYDFDSRSNPYYHDQSWALTMNTMDAMAADPRRNISPISTGIHGLRQTTMAEHPMMEDWHFQQMQHQQAHHQIQSQQQQQQHHQPQPQQQHGHQLTHSHHQQHIPQHMPATTQAHSHHHHHHHHNLDYAQQQQSAMDPSFGGVFHTMSIPTQLAMVPVSQAGLQVSLPLNQSYMTLPPSMDAMYNLTDFRSELIHYTTTDVGPYAVSPYQQQSSPTGSHLEILSQPSTSDEHNWTIVDGRTSFESSERSFCLDPIHTLHDRSLSESSYSDLDQPPQAAFLSNLDMGPAQAIHSPTTFSDSDYESYYTHQHHRLSIDHGSSVNPNALVRPIPIAGTSKTSSPVRSPVSQGSAGSPGRKPSKKSPIVAKGTERITKKTSQGGRNENEKRVGKRKGPLKPEQRKQASEIRKLRACLRCKFLKKTCDKGEPCAGCQPSHARLWQVPCTRIDIKEIGYFLKDKKFDYERHVSLGFSVGNIKGFSDVEKTLFVTHGYGHMLPVTAREVYVRDDKCLKMDWIEASKGSAGYEVSTAKLSAGSEGISTTMLSDYLDRHIDGTGTFVKFVDDYFEGTPFLSQMLKAAYNFYAKTHSKIIKKALKLMLAYNLTLHITMVEGVPVEESLIGKIEDRSSKFYGKTMAPVMINFQIKCAMADMWRELHKDVLEELSALYSSVYSGDKLKNWPTIFILASVLLAVWECMQFDCHYRVPDEAAVEKFCSDMETTPVGVIVGLFSAISQKLPSILEWDTSKHHALLASNWDVCNTMTEVREHVTRYENYLRDRPNAKFDSKDFDSLSNKFLARLVLRDIRAN</sequence>
<accession>A0ACC2ZS56</accession>
<dbReference type="EMBL" id="JAPDRQ010000365">
    <property type="protein sequence ID" value="KAJ9650243.1"/>
    <property type="molecule type" value="Genomic_DNA"/>
</dbReference>
<evidence type="ECO:0000313" key="2">
    <source>
        <dbReference type="Proteomes" id="UP001172386"/>
    </source>
</evidence>
<dbReference type="Proteomes" id="UP001172386">
    <property type="component" value="Unassembled WGS sequence"/>
</dbReference>